<evidence type="ECO:0000313" key="2">
    <source>
        <dbReference type="Proteomes" id="UP000029120"/>
    </source>
</evidence>
<gene>
    <name evidence="1" type="ordered locus">AALP_Aa6g187300</name>
</gene>
<evidence type="ECO:0000313" key="1">
    <source>
        <dbReference type="EMBL" id="KFK32002.1"/>
    </source>
</evidence>
<sequence length="152" mass="17026">MTSKRQEQEEIIALVARLCPEPFLSSFISFIFTHFHKIQSFLLNSGRTKTKPWNENNVVTFSLGIDWTSSTTHEIRLGSSLLPISPPSTVHLCQKHKHNSIYLSLIAVLNLPTTNLHQGCFQIVIPTACSSSLLLLRLGFEGSSNQQTGQEF</sequence>
<dbReference type="EMBL" id="CM002874">
    <property type="protein sequence ID" value="KFK32002.1"/>
    <property type="molecule type" value="Genomic_DNA"/>
</dbReference>
<dbReference type="AlphaFoldDB" id="A0A087GQ50"/>
<accession>A0A087GQ50</accession>
<dbReference type="Proteomes" id="UP000029120">
    <property type="component" value="Chromosome 6"/>
</dbReference>
<protein>
    <submittedName>
        <fullName evidence="1">Uncharacterized protein</fullName>
    </submittedName>
</protein>
<keyword evidence="2" id="KW-1185">Reference proteome</keyword>
<organism evidence="1 2">
    <name type="scientific">Arabis alpina</name>
    <name type="common">Alpine rock-cress</name>
    <dbReference type="NCBI Taxonomy" id="50452"/>
    <lineage>
        <taxon>Eukaryota</taxon>
        <taxon>Viridiplantae</taxon>
        <taxon>Streptophyta</taxon>
        <taxon>Embryophyta</taxon>
        <taxon>Tracheophyta</taxon>
        <taxon>Spermatophyta</taxon>
        <taxon>Magnoliopsida</taxon>
        <taxon>eudicotyledons</taxon>
        <taxon>Gunneridae</taxon>
        <taxon>Pentapetalae</taxon>
        <taxon>rosids</taxon>
        <taxon>malvids</taxon>
        <taxon>Brassicales</taxon>
        <taxon>Brassicaceae</taxon>
        <taxon>Arabideae</taxon>
        <taxon>Arabis</taxon>
    </lineage>
</organism>
<name>A0A087GQ50_ARAAL</name>
<dbReference type="Gramene" id="KFK32002">
    <property type="protein sequence ID" value="KFK32002"/>
    <property type="gene ID" value="AALP_AA6G187300"/>
</dbReference>
<proteinExistence type="predicted"/>
<reference evidence="2" key="1">
    <citation type="journal article" date="2015" name="Nat. Plants">
        <title>Genome expansion of Arabis alpina linked with retrotransposition and reduced symmetric DNA methylation.</title>
        <authorList>
            <person name="Willing E.M."/>
            <person name="Rawat V."/>
            <person name="Mandakova T."/>
            <person name="Maumus F."/>
            <person name="James G.V."/>
            <person name="Nordstroem K.J."/>
            <person name="Becker C."/>
            <person name="Warthmann N."/>
            <person name="Chica C."/>
            <person name="Szarzynska B."/>
            <person name="Zytnicki M."/>
            <person name="Albani M.C."/>
            <person name="Kiefer C."/>
            <person name="Bergonzi S."/>
            <person name="Castaings L."/>
            <person name="Mateos J.L."/>
            <person name="Berns M.C."/>
            <person name="Bujdoso N."/>
            <person name="Piofczyk T."/>
            <person name="de Lorenzo L."/>
            <person name="Barrero-Sicilia C."/>
            <person name="Mateos I."/>
            <person name="Piednoel M."/>
            <person name="Hagmann J."/>
            <person name="Chen-Min-Tao R."/>
            <person name="Iglesias-Fernandez R."/>
            <person name="Schuster S.C."/>
            <person name="Alonso-Blanco C."/>
            <person name="Roudier F."/>
            <person name="Carbonero P."/>
            <person name="Paz-Ares J."/>
            <person name="Davis S.J."/>
            <person name="Pecinka A."/>
            <person name="Quesneville H."/>
            <person name="Colot V."/>
            <person name="Lysak M.A."/>
            <person name="Weigel D."/>
            <person name="Coupland G."/>
            <person name="Schneeberger K."/>
        </authorList>
    </citation>
    <scope>NUCLEOTIDE SEQUENCE [LARGE SCALE GENOMIC DNA]</scope>
    <source>
        <strain evidence="2">cv. Pajares</strain>
    </source>
</reference>